<dbReference type="RefSeq" id="WP_074612509.1">
    <property type="nucleotide sequence ID" value="NZ_FNGY01000014.1"/>
</dbReference>
<dbReference type="Proteomes" id="UP000183200">
    <property type="component" value="Unassembled WGS sequence"/>
</dbReference>
<dbReference type="SUPFAM" id="SSF56935">
    <property type="entry name" value="Porins"/>
    <property type="match status" value="1"/>
</dbReference>
<organism evidence="2 3">
    <name type="scientific">Pedobacter steynii</name>
    <dbReference type="NCBI Taxonomy" id="430522"/>
    <lineage>
        <taxon>Bacteria</taxon>
        <taxon>Pseudomonadati</taxon>
        <taxon>Bacteroidota</taxon>
        <taxon>Sphingobacteriia</taxon>
        <taxon>Sphingobacteriales</taxon>
        <taxon>Sphingobacteriaceae</taxon>
        <taxon>Pedobacter</taxon>
    </lineage>
</organism>
<dbReference type="OrthoDB" id="1086219at2"/>
<evidence type="ECO:0000256" key="1">
    <source>
        <dbReference type="SAM" id="MobiDB-lite"/>
    </source>
</evidence>
<dbReference type="AlphaFoldDB" id="A0A1H0J8A3"/>
<proteinExistence type="predicted"/>
<name>A0A1H0J8A3_9SPHI</name>
<feature type="region of interest" description="Disordered" evidence="1">
    <location>
        <begin position="410"/>
        <end position="438"/>
    </location>
</feature>
<protein>
    <submittedName>
        <fullName evidence="2">Uncharacterized protein</fullName>
    </submittedName>
</protein>
<keyword evidence="3" id="KW-1185">Reference proteome</keyword>
<evidence type="ECO:0000313" key="2">
    <source>
        <dbReference type="EMBL" id="SDO39760.1"/>
    </source>
</evidence>
<gene>
    <name evidence="2" type="ORF">SAMN05421820_114107</name>
</gene>
<dbReference type="EMBL" id="FNGY01000014">
    <property type="protein sequence ID" value="SDO39760.1"/>
    <property type="molecule type" value="Genomic_DNA"/>
</dbReference>
<feature type="compositionally biased region" description="Polar residues" evidence="1">
    <location>
        <begin position="425"/>
        <end position="438"/>
    </location>
</feature>
<accession>A0A1H0J8A3</accession>
<sequence>MWLRPLIIIIIAFFFHAHPVYAQQKIPVNIGSAKGILRDTVRNYLLRSATLSVYKVADSSLLSYQVSNNNGEFNFKNLPLNTPLRIEASHIGYQTINKIFSIPENTKFIDLKTLKVSPGTVTLKEVSISVPPITMNGDTLEFNAAAFKLDSNAVVEDLMRKIPNITLWGDGKITVNGREVKSVLVNGKPFFGGNPKIATQNLPKNTLEKIQVYNTAPKDNPQDSTLEMNLKLKKGKNIGYFGKIGIGLGTDKRYETDASLNLFSPKMQLTIAGASNNVNKVASNISTLLENSTFKGVYAGIDYMPDFRLSGIKRPTEGGFTFNYDFADNKGPNQQRTLASNYFLQNSNQKASSNTQTITALANANTVIENASSNDNKERTHQIFNSSYKWANEYSNVNFSHSIGINHNIGTGETSRSSQNEKHQLISTNNSKDNSSGDGTNLTFSINYNLSPAYSRKKQLLGPNKSLGFNLNYKISTEQNHNSKNNITEFISFIDHQQNKRFDRLYDLKSTNTNQEVKLSFSDLKTVLFGDKRLPRVSLNLVNYLTLLNKEEQSNIKDINPSLNDYVVNPHLTNVSSYRSIRESPAFTIQKLYAKGMANRYIKRLAISVQAKVDFLSQTNRSEKSFQNLDLLYKRFLPFASAIFTDNQFGHSYKEYSLSYSTKMNIPNIEQLAPLVDSTNLYYIQKGNLNLKSSYTQSLSFSFENRILRTKNKLDYRLAIEAAMIKNNLTDSMLIDAQNIRTNYVVNSDGSKYISYGGSINKAYKLKTSEIQLSLSSSFSHSRNPGYINGVLNYSNFFGTTSRIKIFYTLKDLLALELSEEYRTYSSKQAGLNHVQFDNVNSLTTISASYKLTKKFSINNNISFNRNTSSGLKPINYTIWNTSASYRFLKGNNMEFKFSALDLLRQNTSIISRITANNQVLGTQNVLRQYFMTSLVYYPRQFGKKINQKKTE</sequence>
<evidence type="ECO:0000313" key="3">
    <source>
        <dbReference type="Proteomes" id="UP000183200"/>
    </source>
</evidence>
<reference evidence="3" key="1">
    <citation type="submission" date="2016-10" db="EMBL/GenBank/DDBJ databases">
        <authorList>
            <person name="Varghese N."/>
            <person name="Submissions S."/>
        </authorList>
    </citation>
    <scope>NUCLEOTIDE SEQUENCE [LARGE SCALE GENOMIC DNA]</scope>
    <source>
        <strain evidence="3">DSM 19110</strain>
    </source>
</reference>